<proteinExistence type="predicted"/>
<comment type="caution">
    <text evidence="1">The sequence shown here is derived from an EMBL/GenBank/DDBJ whole genome shotgun (WGS) entry which is preliminary data.</text>
</comment>
<dbReference type="Proteomes" id="UP000320735">
    <property type="component" value="Unassembled WGS sequence"/>
</dbReference>
<evidence type="ECO:0000313" key="1">
    <source>
        <dbReference type="EMBL" id="TWU12049.1"/>
    </source>
</evidence>
<dbReference type="AlphaFoldDB" id="A0A5C6BLP9"/>
<sequence length="59" mass="6925">MLITVEGENLAQSSRFAQRVLSRWSMNGMFQIEDRVTDGQNRFGHTTREQRAVFPHSHY</sequence>
<name>A0A5C6BLP9_9PLAN</name>
<protein>
    <submittedName>
        <fullName evidence="1">Uncharacterized protein</fullName>
    </submittedName>
</protein>
<accession>A0A5C6BLP9</accession>
<reference evidence="1 2" key="1">
    <citation type="submission" date="2019-02" db="EMBL/GenBank/DDBJ databases">
        <title>Deep-cultivation of Planctomycetes and their phenomic and genomic characterization uncovers novel biology.</title>
        <authorList>
            <person name="Wiegand S."/>
            <person name="Jogler M."/>
            <person name="Boedeker C."/>
            <person name="Pinto D."/>
            <person name="Vollmers J."/>
            <person name="Rivas-Marin E."/>
            <person name="Kohn T."/>
            <person name="Peeters S.H."/>
            <person name="Heuer A."/>
            <person name="Rast P."/>
            <person name="Oberbeckmann S."/>
            <person name="Bunk B."/>
            <person name="Jeske O."/>
            <person name="Meyerdierks A."/>
            <person name="Storesund J.E."/>
            <person name="Kallscheuer N."/>
            <person name="Luecker S."/>
            <person name="Lage O.M."/>
            <person name="Pohl T."/>
            <person name="Merkel B.J."/>
            <person name="Hornburger P."/>
            <person name="Mueller R.-W."/>
            <person name="Bruemmer F."/>
            <person name="Labrenz M."/>
            <person name="Spormann A.M."/>
            <person name="Op Den Camp H."/>
            <person name="Overmann J."/>
            <person name="Amann R."/>
            <person name="Jetten M.S.M."/>
            <person name="Mascher T."/>
            <person name="Medema M.H."/>
            <person name="Devos D.P."/>
            <person name="Kaster A.-K."/>
            <person name="Ovreas L."/>
            <person name="Rohde M."/>
            <person name="Galperin M.Y."/>
            <person name="Jogler C."/>
        </authorList>
    </citation>
    <scope>NUCLEOTIDE SEQUENCE [LARGE SCALE GENOMIC DNA]</scope>
    <source>
        <strain evidence="1 2">CA54</strain>
    </source>
</reference>
<gene>
    <name evidence="1" type="ORF">CA54_08650</name>
</gene>
<organism evidence="1 2">
    <name type="scientific">Symmachiella macrocystis</name>
    <dbReference type="NCBI Taxonomy" id="2527985"/>
    <lineage>
        <taxon>Bacteria</taxon>
        <taxon>Pseudomonadati</taxon>
        <taxon>Planctomycetota</taxon>
        <taxon>Planctomycetia</taxon>
        <taxon>Planctomycetales</taxon>
        <taxon>Planctomycetaceae</taxon>
        <taxon>Symmachiella</taxon>
    </lineage>
</organism>
<keyword evidence="2" id="KW-1185">Reference proteome</keyword>
<dbReference type="EMBL" id="SJPP01000001">
    <property type="protein sequence ID" value="TWU12049.1"/>
    <property type="molecule type" value="Genomic_DNA"/>
</dbReference>
<evidence type="ECO:0000313" key="2">
    <source>
        <dbReference type="Proteomes" id="UP000320735"/>
    </source>
</evidence>